<comment type="caution">
    <text evidence="1">The sequence shown here is derived from an EMBL/GenBank/DDBJ whole genome shotgun (WGS) entry which is preliminary data.</text>
</comment>
<reference evidence="1 2" key="1">
    <citation type="journal article" date="2018" name="Gigascience">
        <title>Genomes of trombidid mites reveal novel predicted allergens and laterally-transferred genes associated with secondary metabolism.</title>
        <authorList>
            <person name="Dong X."/>
            <person name="Chaisiri K."/>
            <person name="Xia D."/>
            <person name="Armstrong S.D."/>
            <person name="Fang Y."/>
            <person name="Donnelly M.J."/>
            <person name="Kadowaki T."/>
            <person name="McGarry J.W."/>
            <person name="Darby A.C."/>
            <person name="Makepeace B.L."/>
        </authorList>
    </citation>
    <scope>NUCLEOTIDE SEQUENCE [LARGE SCALE GENOMIC DNA]</scope>
    <source>
        <strain evidence="1">UoL-UT</strain>
    </source>
</reference>
<keyword evidence="2" id="KW-1185">Reference proteome</keyword>
<dbReference type="InterPro" id="IPR011009">
    <property type="entry name" value="Kinase-like_dom_sf"/>
</dbReference>
<evidence type="ECO:0000313" key="1">
    <source>
        <dbReference type="EMBL" id="RWS21516.1"/>
    </source>
</evidence>
<sequence length="163" mass="19100">MVYGVYDLRDFHKLLPHVKKCEMKNVKFFKQGVYTVEEKGTTSKRIFALKIIFSLKNCFDELIIMKKLKHRNIAQFIDGGIHCEHHHFGHDVVIPIFGSQRDIPKITPLFAWIKMPLYPRTLLEAIKNGESLDYDFRIKIVIQLTDAAGLVKKLEFYYSALRK</sequence>
<gene>
    <name evidence="1" type="ORF">B4U80_14135</name>
</gene>
<evidence type="ECO:0008006" key="3">
    <source>
        <dbReference type="Google" id="ProtNLM"/>
    </source>
</evidence>
<dbReference type="Proteomes" id="UP000288716">
    <property type="component" value="Unassembled WGS sequence"/>
</dbReference>
<dbReference type="VEuPathDB" id="VectorBase:LDEU010524"/>
<protein>
    <recommendedName>
        <fullName evidence="3">Protein kinase domain-containing protein</fullName>
    </recommendedName>
</protein>
<organism evidence="1 2">
    <name type="scientific">Leptotrombidium deliense</name>
    <dbReference type="NCBI Taxonomy" id="299467"/>
    <lineage>
        <taxon>Eukaryota</taxon>
        <taxon>Metazoa</taxon>
        <taxon>Ecdysozoa</taxon>
        <taxon>Arthropoda</taxon>
        <taxon>Chelicerata</taxon>
        <taxon>Arachnida</taxon>
        <taxon>Acari</taxon>
        <taxon>Acariformes</taxon>
        <taxon>Trombidiformes</taxon>
        <taxon>Prostigmata</taxon>
        <taxon>Anystina</taxon>
        <taxon>Parasitengona</taxon>
        <taxon>Trombiculoidea</taxon>
        <taxon>Trombiculidae</taxon>
        <taxon>Leptotrombidium</taxon>
    </lineage>
</organism>
<dbReference type="SUPFAM" id="SSF56112">
    <property type="entry name" value="Protein kinase-like (PK-like)"/>
    <property type="match status" value="1"/>
</dbReference>
<dbReference type="EMBL" id="NCKV01011885">
    <property type="protein sequence ID" value="RWS21516.1"/>
    <property type="molecule type" value="Genomic_DNA"/>
</dbReference>
<name>A0A443S1X4_9ACAR</name>
<accession>A0A443S1X4</accession>
<proteinExistence type="predicted"/>
<dbReference type="AlphaFoldDB" id="A0A443S1X4"/>
<evidence type="ECO:0000313" key="2">
    <source>
        <dbReference type="Proteomes" id="UP000288716"/>
    </source>
</evidence>